<keyword evidence="1" id="KW-1133">Transmembrane helix</keyword>
<feature type="transmembrane region" description="Helical" evidence="1">
    <location>
        <begin position="26"/>
        <end position="46"/>
    </location>
</feature>
<evidence type="ECO:0000313" key="2">
    <source>
        <dbReference type="EMBL" id="MBK1791255.1"/>
    </source>
</evidence>
<dbReference type="RefSeq" id="WP_200311267.1">
    <property type="nucleotide sequence ID" value="NZ_JAENIM010000039.1"/>
</dbReference>
<accession>A0A8J7MEK7</accession>
<keyword evidence="1" id="KW-0472">Membrane</keyword>
<dbReference type="Proteomes" id="UP000624703">
    <property type="component" value="Unassembled WGS sequence"/>
</dbReference>
<gene>
    <name evidence="2" type="ORF">JIN82_08830</name>
</gene>
<reference evidence="2" key="1">
    <citation type="submission" date="2021-01" db="EMBL/GenBank/DDBJ databases">
        <title>Modified the classification status of verrucomicrobia.</title>
        <authorList>
            <person name="Feng X."/>
        </authorList>
    </citation>
    <scope>NUCLEOTIDE SEQUENCE</scope>
    <source>
        <strain evidence="2">_KCTC 22039</strain>
    </source>
</reference>
<dbReference type="AlphaFoldDB" id="A0A8J7MEK7"/>
<comment type="caution">
    <text evidence="2">The sequence shown here is derived from an EMBL/GenBank/DDBJ whole genome shotgun (WGS) entry which is preliminary data.</text>
</comment>
<protein>
    <submittedName>
        <fullName evidence="2">Terpene cyclase/mutase family protein</fullName>
    </submittedName>
</protein>
<organism evidence="2 3">
    <name type="scientific">Persicirhabdus sediminis</name>
    <dbReference type="NCBI Taxonomy" id="454144"/>
    <lineage>
        <taxon>Bacteria</taxon>
        <taxon>Pseudomonadati</taxon>
        <taxon>Verrucomicrobiota</taxon>
        <taxon>Verrucomicrobiia</taxon>
        <taxon>Verrucomicrobiales</taxon>
        <taxon>Verrucomicrobiaceae</taxon>
        <taxon>Persicirhabdus</taxon>
    </lineage>
</organism>
<dbReference type="SUPFAM" id="SSF48239">
    <property type="entry name" value="Terpenoid cyclases/Protein prenyltransferases"/>
    <property type="match status" value="1"/>
</dbReference>
<name>A0A8J7MEK7_9BACT</name>
<proteinExistence type="predicted"/>
<keyword evidence="1" id="KW-0812">Transmembrane</keyword>
<dbReference type="CDD" id="cd00688">
    <property type="entry name" value="ISOPREN_C2_like"/>
    <property type="match status" value="1"/>
</dbReference>
<sequence length="493" mass="55596">MSLHAQLSPEVIADLRRQKRNNAISSFFIALLTITLVGVVFAMFFLEIEQKDDVQIVSYQAAAREETVVERKQITRTMQQPTAAPSVSNVITANTSANISIPTVEIEPLDFAVDFGELDDFSDNWNEVQPDNTFEAIPSEMRVRCSREDRMARLSQNGGVDECETAVVKGLRWLKKNQNKNGSWGDRNHCGMTALAVLAYLGHCDTPDSREFGETVTKGITFLINYSLENDGRFVKDTTQHAWVYETPMVAYALAESYTFCNNLGITIPNLEEVTKRVGDWMLSKQHRSGSWDYGYDTRGQRGGDNSIGFWHIQALKACMHTGIWEKRIFNTPINRALRYIADTQQRDGAIGYRANADRKPGLTGGGLLAYQMWGRSDDRVAQRAADHIIGLTKFNYNSPTGNLYDHYYNAQAMINVGGSHWEKYNAIFRDQVLQNQNEDGSWKIPGGGKQIAHGGYFTAQHKSAEVYRTCLNIFMLEVYYRFLPGTGGEDEH</sequence>
<dbReference type="InterPro" id="IPR008930">
    <property type="entry name" value="Terpenoid_cyclase/PrenylTrfase"/>
</dbReference>
<dbReference type="EMBL" id="JAENIM010000039">
    <property type="protein sequence ID" value="MBK1791255.1"/>
    <property type="molecule type" value="Genomic_DNA"/>
</dbReference>
<evidence type="ECO:0000256" key="1">
    <source>
        <dbReference type="SAM" id="Phobius"/>
    </source>
</evidence>
<keyword evidence="3" id="KW-1185">Reference proteome</keyword>
<evidence type="ECO:0000313" key="3">
    <source>
        <dbReference type="Proteomes" id="UP000624703"/>
    </source>
</evidence>
<dbReference type="Gene3D" id="1.50.10.20">
    <property type="match status" value="2"/>
</dbReference>